<dbReference type="PRINTS" id="PR00364">
    <property type="entry name" value="DISEASERSIST"/>
</dbReference>
<protein>
    <submittedName>
        <fullName evidence="2">LuxR C-terminal-related transcriptional regulator</fullName>
    </submittedName>
</protein>
<dbReference type="Gene3D" id="3.40.50.300">
    <property type="entry name" value="P-loop containing nucleotide triphosphate hydrolases"/>
    <property type="match status" value="1"/>
</dbReference>
<comment type="caution">
    <text evidence="2">The sequence shown here is derived from an EMBL/GenBank/DDBJ whole genome shotgun (WGS) entry which is preliminary data.</text>
</comment>
<dbReference type="InterPro" id="IPR036388">
    <property type="entry name" value="WH-like_DNA-bd_sf"/>
</dbReference>
<reference evidence="2 3" key="1">
    <citation type="submission" date="2024-09" db="EMBL/GenBank/DDBJ databases">
        <authorList>
            <person name="Sun Q."/>
            <person name="Mori K."/>
        </authorList>
    </citation>
    <scope>NUCLEOTIDE SEQUENCE [LARGE SCALE GENOMIC DNA]</scope>
    <source>
        <strain evidence="2 3">TBRC 7907</strain>
    </source>
</reference>
<evidence type="ECO:0000313" key="3">
    <source>
        <dbReference type="Proteomes" id="UP001589693"/>
    </source>
</evidence>
<gene>
    <name evidence="2" type="ORF">ACFFQA_34730</name>
</gene>
<accession>A0ABV6AB33</accession>
<dbReference type="SUPFAM" id="SSF48452">
    <property type="entry name" value="TPR-like"/>
    <property type="match status" value="1"/>
</dbReference>
<dbReference type="PRINTS" id="PR00038">
    <property type="entry name" value="HTHLUXR"/>
</dbReference>
<dbReference type="Proteomes" id="UP001589693">
    <property type="component" value="Unassembled WGS sequence"/>
</dbReference>
<dbReference type="InterPro" id="IPR016032">
    <property type="entry name" value="Sig_transdc_resp-reg_C-effctor"/>
</dbReference>
<proteinExistence type="predicted"/>
<dbReference type="RefSeq" id="WP_377861567.1">
    <property type="nucleotide sequence ID" value="NZ_JBHLZU010000033.1"/>
</dbReference>
<evidence type="ECO:0000259" key="1">
    <source>
        <dbReference type="PROSITE" id="PS50043"/>
    </source>
</evidence>
<name>A0ABV6AB33_9PSEU</name>
<evidence type="ECO:0000313" key="2">
    <source>
        <dbReference type="EMBL" id="MFB9909121.1"/>
    </source>
</evidence>
<dbReference type="PROSITE" id="PS50043">
    <property type="entry name" value="HTH_LUXR_2"/>
    <property type="match status" value="1"/>
</dbReference>
<dbReference type="InterPro" id="IPR049945">
    <property type="entry name" value="AAA_22"/>
</dbReference>
<dbReference type="Gene3D" id="1.25.40.10">
    <property type="entry name" value="Tetratricopeptide repeat domain"/>
    <property type="match status" value="1"/>
</dbReference>
<organism evidence="2 3">
    <name type="scientific">Allokutzneria oryzae</name>
    <dbReference type="NCBI Taxonomy" id="1378989"/>
    <lineage>
        <taxon>Bacteria</taxon>
        <taxon>Bacillati</taxon>
        <taxon>Actinomycetota</taxon>
        <taxon>Actinomycetes</taxon>
        <taxon>Pseudonocardiales</taxon>
        <taxon>Pseudonocardiaceae</taxon>
        <taxon>Allokutzneria</taxon>
    </lineage>
</organism>
<feature type="domain" description="HTH luxR-type" evidence="1">
    <location>
        <begin position="677"/>
        <end position="742"/>
    </location>
</feature>
<dbReference type="SUPFAM" id="SSF52540">
    <property type="entry name" value="P-loop containing nucleoside triphosphate hydrolases"/>
    <property type="match status" value="1"/>
</dbReference>
<dbReference type="SUPFAM" id="SSF46894">
    <property type="entry name" value="C-terminal effector domain of the bipartite response regulators"/>
    <property type="match status" value="1"/>
</dbReference>
<dbReference type="EMBL" id="JBHLZU010000033">
    <property type="protein sequence ID" value="MFB9909121.1"/>
    <property type="molecule type" value="Genomic_DNA"/>
</dbReference>
<dbReference type="InterPro" id="IPR000792">
    <property type="entry name" value="Tscrpt_reg_LuxR_C"/>
</dbReference>
<dbReference type="SMART" id="SM00421">
    <property type="entry name" value="HTH_LUXR"/>
    <property type="match status" value="1"/>
</dbReference>
<dbReference type="Pfam" id="PF13401">
    <property type="entry name" value="AAA_22"/>
    <property type="match status" value="1"/>
</dbReference>
<dbReference type="CDD" id="cd06170">
    <property type="entry name" value="LuxR_C_like"/>
    <property type="match status" value="1"/>
</dbReference>
<dbReference type="Gene3D" id="1.10.10.10">
    <property type="entry name" value="Winged helix-like DNA-binding domain superfamily/Winged helix DNA-binding domain"/>
    <property type="match status" value="1"/>
</dbReference>
<dbReference type="Pfam" id="PF00196">
    <property type="entry name" value="GerE"/>
    <property type="match status" value="1"/>
</dbReference>
<dbReference type="InterPro" id="IPR027417">
    <property type="entry name" value="P-loop_NTPase"/>
</dbReference>
<dbReference type="PANTHER" id="PTHR47691">
    <property type="entry name" value="REGULATOR-RELATED"/>
    <property type="match status" value="1"/>
</dbReference>
<keyword evidence="3" id="KW-1185">Reference proteome</keyword>
<sequence length="743" mass="81902">MLSETRLVTLTGVGGVGKTRLALRTAGVLRRAFDDGVWLVELADLRDPALVAHTVLESLGVRDHTGRCRTDVLAEHLRDQQALLVLDNCEHLVDACAELVEVLLSAAPGLRLLATSRERLGVGGEHLWQVAPLALPDARLPLPDGDLARYPALVLFADRAAAVVPDFEVTAANQEQVVRVCRLLDGIPLAIELAAVRLRALPLEHLLAALDDCYRLRVADKRVGRHQTLRAAVEWSFALCTPAEQTLWARVSVFAGGFDLCSAERVCCGSGLAAGAVLDLLLGLVEKSVLIREVHAGWSRFRLLEPLRQYGQDKLREIGEESSLRGLHRDHYLELAERDEREWFGPHQNEIFARTRLDHANIRAALDFCLVEQGEGRTGLRLAGALWFYWAGCGGLKEGRYWLDRVLGHAPVPSPERAKALWVNGYVATVQGEIAAATAMLEECRGYAEQVGDDTALAYSIHRLGCNALVGDDLRTATALFEEAQARYRGLGELNSNVLLAGIEMAIVAVFLGDLDRATALCEEVSAISLEHGERWSYAFVVYVQALVAWNLGELDRATACGKESLRIKRNFNDLLGIALAVEVLAWIDTTRSASERAAVLFGAARQIWRSVGFPMFGSRYFGAPHRQCESLARKELGDHEFELAFRRGAELNLDETISYALEEQYEPTPLGAGERKADQWTPLTQRERQVARLIADGLSDKEIAVKLVIGRRTAEGHAGHILQKLGFSSRSQIAVWVATQRR</sequence>
<dbReference type="InterPro" id="IPR011990">
    <property type="entry name" value="TPR-like_helical_dom_sf"/>
</dbReference>
<dbReference type="PANTHER" id="PTHR47691:SF3">
    <property type="entry name" value="HTH-TYPE TRANSCRIPTIONAL REGULATOR RV0890C-RELATED"/>
    <property type="match status" value="1"/>
</dbReference>